<comment type="caution">
    <text evidence="10">The sequence shown here is derived from an EMBL/GenBank/DDBJ whole genome shotgun (WGS) entry which is preliminary data.</text>
</comment>
<dbReference type="Proteomes" id="UP001235712">
    <property type="component" value="Unassembled WGS sequence"/>
</dbReference>
<keyword evidence="11" id="KW-1185">Reference proteome</keyword>
<evidence type="ECO:0000313" key="11">
    <source>
        <dbReference type="Proteomes" id="UP001235712"/>
    </source>
</evidence>
<dbReference type="EMBL" id="JAUSQZ010000001">
    <property type="protein sequence ID" value="MDP9826735.1"/>
    <property type="molecule type" value="Genomic_DNA"/>
</dbReference>
<dbReference type="SFLD" id="SFLDF00005">
    <property type="entry name" value="glucarate_dehydratase"/>
    <property type="match status" value="1"/>
</dbReference>
<dbReference type="InterPro" id="IPR013342">
    <property type="entry name" value="Mandelate_racemase_C"/>
</dbReference>
<dbReference type="InterPro" id="IPR036849">
    <property type="entry name" value="Enolase-like_C_sf"/>
</dbReference>
<dbReference type="SMART" id="SM00922">
    <property type="entry name" value="MR_MLE"/>
    <property type="match status" value="1"/>
</dbReference>
<evidence type="ECO:0000256" key="6">
    <source>
        <dbReference type="ARBA" id="ARBA00022723"/>
    </source>
</evidence>
<name>A0ABT9P226_9ACTN</name>
<dbReference type="InterPro" id="IPR029065">
    <property type="entry name" value="Enolase_C-like"/>
</dbReference>
<dbReference type="InterPro" id="IPR034593">
    <property type="entry name" value="DgoD-like"/>
</dbReference>
<organism evidence="10 11">
    <name type="scientific">Kineosporia succinea</name>
    <dbReference type="NCBI Taxonomy" id="84632"/>
    <lineage>
        <taxon>Bacteria</taxon>
        <taxon>Bacillati</taxon>
        <taxon>Actinomycetota</taxon>
        <taxon>Actinomycetes</taxon>
        <taxon>Kineosporiales</taxon>
        <taxon>Kineosporiaceae</taxon>
        <taxon>Kineosporia</taxon>
    </lineage>
</organism>
<evidence type="ECO:0000256" key="1">
    <source>
        <dbReference type="ARBA" id="ARBA00001426"/>
    </source>
</evidence>
<comment type="catalytic activity">
    <reaction evidence="1">
        <text>D-glucarate = 5-dehydro-4-deoxy-D-glucarate + H2O</text>
        <dbReference type="Rhea" id="RHEA:14573"/>
        <dbReference type="ChEBI" id="CHEBI:15377"/>
        <dbReference type="ChEBI" id="CHEBI:30612"/>
        <dbReference type="ChEBI" id="CHEBI:42819"/>
        <dbReference type="EC" id="4.2.1.40"/>
    </reaction>
</comment>
<comment type="similarity">
    <text evidence="4">Belongs to the mandelate racemase/muconate lactonizing enzyme family. GlucD subfamily.</text>
</comment>
<gene>
    <name evidence="10" type="ORF">J2S57_002484</name>
</gene>
<evidence type="ECO:0000259" key="9">
    <source>
        <dbReference type="SMART" id="SM00922"/>
    </source>
</evidence>
<evidence type="ECO:0000256" key="2">
    <source>
        <dbReference type="ARBA" id="ARBA00001946"/>
    </source>
</evidence>
<dbReference type="Gene3D" id="3.30.390.10">
    <property type="entry name" value="Enolase-like, N-terminal domain"/>
    <property type="match status" value="1"/>
</dbReference>
<dbReference type="CDD" id="cd03323">
    <property type="entry name" value="D-glucarate_dehydratase"/>
    <property type="match status" value="1"/>
</dbReference>
<keyword evidence="8 10" id="KW-0456">Lyase</keyword>
<keyword evidence="10" id="KW-0645">Protease</keyword>
<dbReference type="GO" id="GO:0008233">
    <property type="term" value="F:peptidase activity"/>
    <property type="evidence" value="ECO:0007669"/>
    <property type="project" value="UniProtKB-KW"/>
</dbReference>
<evidence type="ECO:0000256" key="7">
    <source>
        <dbReference type="ARBA" id="ARBA00022842"/>
    </source>
</evidence>
<evidence type="ECO:0000256" key="5">
    <source>
        <dbReference type="ARBA" id="ARBA00011973"/>
    </source>
</evidence>
<proteinExistence type="inferred from homology"/>
<dbReference type="Pfam" id="PF13378">
    <property type="entry name" value="MR_MLE_C"/>
    <property type="match status" value="1"/>
</dbReference>
<dbReference type="GO" id="GO:0008872">
    <property type="term" value="F:glucarate dehydratase activity"/>
    <property type="evidence" value="ECO:0007669"/>
    <property type="project" value="UniProtKB-EC"/>
</dbReference>
<keyword evidence="6" id="KW-0479">Metal-binding</keyword>
<sequence>MTVPVVTGLRVVPVAGQDSMLLNLSGAHGPYFTRNVVILTDSAGNTGLGEVPGGEAIAATLTDSTPFVVGQPISRHRGVLRQVREAFADRDSGGRGRQTFDLRTTVHVLTALESALLDLLGQHLGVPVAELLGEGQQRNEVRMLGYLFFVGDSAKTDLPYRHCTAPADDWERLRDAEALTPEAVVRLAEAAQERYGFQDFKLKGGVLAGPDEVAAVTALHERFPDARITLDPNGAWSLREAIGYGRAMRGVVAYAEDPCGAEAEYSGREVMAEFRRASGLPTATNMIATDWRQLGHAIRSQAVDIPLADPHFWTMAGSVRVAQLCQAWGLTWGSHSNNHFDISLAMFTHVAAAAPGEITAIDTHWIWQDGQRLTQRPPVIRDGCVQVPTAPGLGLRLDEEKLAEAHESYRRLGLGARDDAIAMQYLIPGWSFDPKRPAMRR</sequence>
<dbReference type="RefSeq" id="WP_307241856.1">
    <property type="nucleotide sequence ID" value="NZ_JAUSQZ010000001.1"/>
</dbReference>
<dbReference type="Gene3D" id="3.20.20.120">
    <property type="entry name" value="Enolase-like C-terminal domain"/>
    <property type="match status" value="1"/>
</dbReference>
<evidence type="ECO:0000313" key="10">
    <source>
        <dbReference type="EMBL" id="MDP9826735.1"/>
    </source>
</evidence>
<dbReference type="PANTHER" id="PTHR48080:SF4">
    <property type="entry name" value="GLUCARATE DEHYDRATASE"/>
    <property type="match status" value="1"/>
</dbReference>
<dbReference type="EC" id="4.2.1.40" evidence="5"/>
<dbReference type="SFLD" id="SFLDG00055">
    <property type="entry name" value="glucarate_dehydratase"/>
    <property type="match status" value="1"/>
</dbReference>
<comment type="pathway">
    <text evidence="3">Carbohydrate acid metabolism; D-glucarate degradation; 2,5-dioxopentanoate from D-glucarate: step 1/2.</text>
</comment>
<keyword evidence="7" id="KW-0460">Magnesium</keyword>
<feature type="domain" description="Mandelate racemase/muconate lactonizing enzyme C-terminal" evidence="9">
    <location>
        <begin position="181"/>
        <end position="281"/>
    </location>
</feature>
<comment type="cofactor">
    <cofactor evidence="2">
        <name>Mg(2+)</name>
        <dbReference type="ChEBI" id="CHEBI:18420"/>
    </cofactor>
</comment>
<evidence type="ECO:0000256" key="3">
    <source>
        <dbReference type="ARBA" id="ARBA00005183"/>
    </source>
</evidence>
<dbReference type="InterPro" id="IPR029017">
    <property type="entry name" value="Enolase-like_N"/>
</dbReference>
<dbReference type="SUPFAM" id="SSF51604">
    <property type="entry name" value="Enolase C-terminal domain-like"/>
    <property type="match status" value="1"/>
</dbReference>
<evidence type="ECO:0000256" key="4">
    <source>
        <dbReference type="ARBA" id="ARBA00009938"/>
    </source>
</evidence>
<dbReference type="PANTHER" id="PTHR48080">
    <property type="entry name" value="D-GALACTONATE DEHYDRATASE-RELATED"/>
    <property type="match status" value="1"/>
</dbReference>
<protein>
    <recommendedName>
        <fullName evidence="5">glucarate dehydratase</fullName>
        <ecNumber evidence="5">4.2.1.40</ecNumber>
    </recommendedName>
</protein>
<reference evidence="10 11" key="1">
    <citation type="submission" date="2023-07" db="EMBL/GenBank/DDBJ databases">
        <title>Sequencing the genomes of 1000 actinobacteria strains.</title>
        <authorList>
            <person name="Klenk H.-P."/>
        </authorList>
    </citation>
    <scope>NUCLEOTIDE SEQUENCE [LARGE SCALE GENOMIC DNA]</scope>
    <source>
        <strain evidence="10 11">DSM 44388</strain>
    </source>
</reference>
<dbReference type="SUPFAM" id="SSF54826">
    <property type="entry name" value="Enolase N-terminal domain-like"/>
    <property type="match status" value="1"/>
</dbReference>
<keyword evidence="10" id="KW-0378">Hydrolase</keyword>
<evidence type="ECO:0000256" key="8">
    <source>
        <dbReference type="ARBA" id="ARBA00023239"/>
    </source>
</evidence>
<accession>A0ABT9P226</accession>
<dbReference type="InterPro" id="IPR034598">
    <property type="entry name" value="GlucD-like"/>
</dbReference>
<dbReference type="GO" id="GO:0006508">
    <property type="term" value="P:proteolysis"/>
    <property type="evidence" value="ECO:0007669"/>
    <property type="project" value="UniProtKB-KW"/>
</dbReference>
<dbReference type="SFLD" id="SFLDS00001">
    <property type="entry name" value="Enolase"/>
    <property type="match status" value="1"/>
</dbReference>